<evidence type="ECO:0000256" key="11">
    <source>
        <dbReference type="SAM" id="MobiDB-lite"/>
    </source>
</evidence>
<keyword evidence="7" id="KW-1015">Disulfide bond</keyword>
<comment type="caution">
    <text evidence="10">Lacks conserved residue(s) required for the propagation of feature annotation.</text>
</comment>
<dbReference type="Pfam" id="PF01825">
    <property type="entry name" value="GPS"/>
    <property type="match status" value="1"/>
</dbReference>
<dbReference type="PROSITE" id="PS50261">
    <property type="entry name" value="G_PROTEIN_RECEP_F2_4"/>
    <property type="match status" value="1"/>
</dbReference>
<dbReference type="Gene3D" id="2.60.220.50">
    <property type="match status" value="1"/>
</dbReference>
<dbReference type="InterPro" id="IPR001879">
    <property type="entry name" value="GPCR_2_extracellular_dom"/>
</dbReference>
<dbReference type="InterPro" id="IPR057244">
    <property type="entry name" value="GAIN_B"/>
</dbReference>
<evidence type="ECO:0000256" key="7">
    <source>
        <dbReference type="ARBA" id="ARBA00023157"/>
    </source>
</evidence>
<feature type="compositionally biased region" description="Polar residues" evidence="11">
    <location>
        <begin position="278"/>
        <end position="292"/>
    </location>
</feature>
<evidence type="ECO:0000259" key="15">
    <source>
        <dbReference type="PROSITE" id="PS50261"/>
    </source>
</evidence>
<evidence type="ECO:0000256" key="8">
    <source>
        <dbReference type="ARBA" id="ARBA00023170"/>
    </source>
</evidence>
<dbReference type="Gene3D" id="4.10.1240.10">
    <property type="entry name" value="GPCR, family 2, extracellular hormone receptor domain"/>
    <property type="match status" value="1"/>
</dbReference>
<feature type="region of interest" description="Disordered" evidence="11">
    <location>
        <begin position="1"/>
        <end position="48"/>
    </location>
</feature>
<evidence type="ECO:0000313" key="18">
    <source>
        <dbReference type="Proteomes" id="UP001164746"/>
    </source>
</evidence>
<accession>A0ABY7EE41</accession>
<dbReference type="PRINTS" id="PR00249">
    <property type="entry name" value="GPCRSECRETIN"/>
</dbReference>
<name>A0ABY7EE41_MYAAR</name>
<keyword evidence="18" id="KW-1185">Reference proteome</keyword>
<organism evidence="17 18">
    <name type="scientific">Mya arenaria</name>
    <name type="common">Soft-shell clam</name>
    <dbReference type="NCBI Taxonomy" id="6604"/>
    <lineage>
        <taxon>Eukaryota</taxon>
        <taxon>Metazoa</taxon>
        <taxon>Spiralia</taxon>
        <taxon>Lophotrochozoa</taxon>
        <taxon>Mollusca</taxon>
        <taxon>Bivalvia</taxon>
        <taxon>Autobranchia</taxon>
        <taxon>Heteroconchia</taxon>
        <taxon>Euheterodonta</taxon>
        <taxon>Imparidentia</taxon>
        <taxon>Neoheterodontei</taxon>
        <taxon>Myida</taxon>
        <taxon>Myoidea</taxon>
        <taxon>Myidae</taxon>
        <taxon>Mya</taxon>
    </lineage>
</organism>
<keyword evidence="4 12" id="KW-1133">Transmembrane helix</keyword>
<dbReference type="InterPro" id="IPR001190">
    <property type="entry name" value="SRCR"/>
</dbReference>
<protein>
    <submittedName>
        <fullName evidence="17">AGRL3-like protein</fullName>
    </submittedName>
</protein>
<dbReference type="SMART" id="SM00303">
    <property type="entry name" value="GPS"/>
    <property type="match status" value="1"/>
</dbReference>
<dbReference type="PANTHER" id="PTHR12011">
    <property type="entry name" value="ADHESION G-PROTEIN COUPLED RECEPTOR"/>
    <property type="match status" value="1"/>
</dbReference>
<evidence type="ECO:0000256" key="3">
    <source>
        <dbReference type="ARBA" id="ARBA00022729"/>
    </source>
</evidence>
<evidence type="ECO:0000259" key="14">
    <source>
        <dbReference type="PROSITE" id="PS50227"/>
    </source>
</evidence>
<proteinExistence type="predicted"/>
<dbReference type="Gene3D" id="1.20.1070.10">
    <property type="entry name" value="Rhodopsin 7-helix transmembrane proteins"/>
    <property type="match status" value="1"/>
</dbReference>
<dbReference type="InterPro" id="IPR017981">
    <property type="entry name" value="GPCR_2-like_7TM"/>
</dbReference>
<keyword evidence="5" id="KW-0297">G-protein coupled receptor</keyword>
<dbReference type="EMBL" id="CP111017">
    <property type="protein sequence ID" value="WAR07006.1"/>
    <property type="molecule type" value="Genomic_DNA"/>
</dbReference>
<feature type="domain" description="G-protein coupled receptors family 2 profile 2" evidence="15">
    <location>
        <begin position="637"/>
        <end position="855"/>
    </location>
</feature>
<feature type="transmembrane region" description="Helical" evidence="12">
    <location>
        <begin position="704"/>
        <end position="727"/>
    </location>
</feature>
<feature type="compositionally biased region" description="Basic residues" evidence="11">
    <location>
        <begin position="1"/>
        <end position="11"/>
    </location>
</feature>
<feature type="transmembrane region" description="Helical" evidence="12">
    <location>
        <begin position="825"/>
        <end position="847"/>
    </location>
</feature>
<dbReference type="Pfam" id="PF00002">
    <property type="entry name" value="7tm_2"/>
    <property type="match status" value="1"/>
</dbReference>
<keyword evidence="2 12" id="KW-0812">Transmembrane</keyword>
<feature type="domain" description="SRCR" evidence="16">
    <location>
        <begin position="140"/>
        <end position="164"/>
    </location>
</feature>
<dbReference type="PROSITE" id="PS50227">
    <property type="entry name" value="G_PROTEIN_RECEP_F2_3"/>
    <property type="match status" value="1"/>
</dbReference>
<feature type="region of interest" description="Disordered" evidence="11">
    <location>
        <begin position="261"/>
        <end position="292"/>
    </location>
</feature>
<evidence type="ECO:0000313" key="17">
    <source>
        <dbReference type="EMBL" id="WAR07006.1"/>
    </source>
</evidence>
<evidence type="ECO:0000256" key="1">
    <source>
        <dbReference type="ARBA" id="ARBA00004141"/>
    </source>
</evidence>
<sequence>MPGRGKGRTRVKSNPEPAPKKTRTREGAVAEVVRSVPDADEGETEAEGDSIGRFIDFEKAFRADTFEPFGALPELSRCGLGASNAGEPLDECMASEGLTTVSSNHSYIPVFKLFLMVVEGCVVHETWSTRIIGSDQDTKVRLIDGRTTDEGRVEVYVNGRWGTIYAICRDADWRDYVGVKGNRSRRQYACLLGHPECNEDNLLDLACGPDNFFNIMNGNYLGCGEYAVVTCENGFVASSMVLDCLDDDAWENVTCTYEGNEEENGSVNVTNGNEELTTDTTPPQTGNEEDSASVNVTVDNGEHTTDKAPPEAGPITCTAVTENGVVWPEALDGKISRHRCPEKYQGDIYRRCQTGKYLNPVFNGSLNSTEALSKLKQETNSLTIGSENLPTAGDLQNVNQILDKVIEDIEINSATIENDTDSFFEVANNLLNGNSTSSWKSLINDKGVGADAVINTIDRFITKVVNSNSSGDLNKTFDKPNMFIEIGHVDKCVNISFPSAAGTTDQIVVGCGQEKGKKVFSGGLFKNMSGMLPTTSKNIDSLDSSINGPVLSFSFHGHQNKNENVRIIFHRNLTDPSCSFWETKSGKGLWSTDGCSLEQFDREKGTVSCQCDHLTNFAVLMSPASTSETETVHHRRLGVLSIVGCSISIIGLFLTITTYVYFWRAVRSKRSVLLVNLCTVLVVAYVMFLAGVNSTSQHAVCTSIAVLLHYIFLTAFFLMLSEGCVIAQMVLRPLDKRDGLHALLGVSYGIPLIVVIISAATSKLKGYGNDKFCWLSIDSGLFWAFAGPALAIVFTNTIITVAVIKRLFGTSAMSKRGDADKIKKVSFLYSCLTLMTSTRLKMFMAILKTQSFSIK</sequence>
<dbReference type="InterPro" id="IPR036772">
    <property type="entry name" value="SRCR-like_dom_sf"/>
</dbReference>
<dbReference type="PANTHER" id="PTHR12011:SF347">
    <property type="entry name" value="FI21270P1-RELATED"/>
    <property type="match status" value="1"/>
</dbReference>
<dbReference type="Gene3D" id="3.10.250.10">
    <property type="entry name" value="SRCR-like domain"/>
    <property type="match status" value="1"/>
</dbReference>
<feature type="domain" description="G-protein coupled receptors family 2 profile 1" evidence="14">
    <location>
        <begin position="317"/>
        <end position="364"/>
    </location>
</feature>
<dbReference type="InterPro" id="IPR000832">
    <property type="entry name" value="GPCR_2_secretin-like"/>
</dbReference>
<comment type="subcellular location">
    <subcellularLocation>
        <location evidence="1">Membrane</location>
        <topology evidence="1">Multi-pass membrane protein</topology>
    </subcellularLocation>
</comment>
<evidence type="ECO:0000259" key="16">
    <source>
        <dbReference type="PROSITE" id="PS50287"/>
    </source>
</evidence>
<evidence type="ECO:0000256" key="4">
    <source>
        <dbReference type="ARBA" id="ARBA00022989"/>
    </source>
</evidence>
<dbReference type="PROSITE" id="PS50221">
    <property type="entry name" value="GAIN_B"/>
    <property type="match status" value="1"/>
</dbReference>
<feature type="transmembrane region" description="Helical" evidence="12">
    <location>
        <begin position="739"/>
        <end position="761"/>
    </location>
</feature>
<keyword evidence="6 12" id="KW-0472">Membrane</keyword>
<evidence type="ECO:0000256" key="12">
    <source>
        <dbReference type="SAM" id="Phobius"/>
    </source>
</evidence>
<dbReference type="InterPro" id="IPR000203">
    <property type="entry name" value="GPS"/>
</dbReference>
<dbReference type="InterPro" id="IPR046338">
    <property type="entry name" value="GAIN_dom_sf"/>
</dbReference>
<dbReference type="Proteomes" id="UP001164746">
    <property type="component" value="Chromosome 6"/>
</dbReference>
<gene>
    <name evidence="17" type="ORF">MAR_016964</name>
</gene>
<feature type="transmembrane region" description="Helical" evidence="12">
    <location>
        <begin position="781"/>
        <end position="804"/>
    </location>
</feature>
<evidence type="ECO:0000256" key="10">
    <source>
        <dbReference type="PROSITE-ProRule" id="PRU00196"/>
    </source>
</evidence>
<feature type="domain" description="GAIN-B" evidence="13">
    <location>
        <begin position="480"/>
        <end position="627"/>
    </location>
</feature>
<feature type="compositionally biased region" description="Acidic residues" evidence="11">
    <location>
        <begin position="38"/>
        <end position="48"/>
    </location>
</feature>
<keyword evidence="9" id="KW-0807">Transducer</keyword>
<reference evidence="17" key="1">
    <citation type="submission" date="2022-11" db="EMBL/GenBank/DDBJ databases">
        <title>Centuries of genome instability and evolution in soft-shell clam transmissible cancer (bioRxiv).</title>
        <authorList>
            <person name="Hart S.F.M."/>
            <person name="Yonemitsu M.A."/>
            <person name="Giersch R.M."/>
            <person name="Beal B.F."/>
            <person name="Arriagada G."/>
            <person name="Davis B.W."/>
            <person name="Ostrander E.A."/>
            <person name="Goff S.P."/>
            <person name="Metzger M.J."/>
        </authorList>
    </citation>
    <scope>NUCLEOTIDE SEQUENCE</scope>
    <source>
        <strain evidence="17">MELC-2E11</strain>
        <tissue evidence="17">Siphon/mantle</tissue>
    </source>
</reference>
<feature type="transmembrane region" description="Helical" evidence="12">
    <location>
        <begin position="637"/>
        <end position="661"/>
    </location>
</feature>
<dbReference type="InterPro" id="IPR036445">
    <property type="entry name" value="GPCR_2_extracell_dom_sf"/>
</dbReference>
<feature type="transmembrane region" description="Helical" evidence="12">
    <location>
        <begin position="673"/>
        <end position="692"/>
    </location>
</feature>
<dbReference type="SUPFAM" id="SSF56487">
    <property type="entry name" value="SRCR-like"/>
    <property type="match status" value="1"/>
</dbReference>
<evidence type="ECO:0000256" key="5">
    <source>
        <dbReference type="ARBA" id="ARBA00023040"/>
    </source>
</evidence>
<keyword evidence="8" id="KW-0675">Receptor</keyword>
<evidence type="ECO:0000256" key="2">
    <source>
        <dbReference type="ARBA" id="ARBA00022692"/>
    </source>
</evidence>
<evidence type="ECO:0000256" key="6">
    <source>
        <dbReference type="ARBA" id="ARBA00023136"/>
    </source>
</evidence>
<evidence type="ECO:0000256" key="9">
    <source>
        <dbReference type="ARBA" id="ARBA00023224"/>
    </source>
</evidence>
<dbReference type="CDD" id="cd15040">
    <property type="entry name" value="7tmB2_Adhesion"/>
    <property type="match status" value="1"/>
</dbReference>
<dbReference type="PROSITE" id="PS50287">
    <property type="entry name" value="SRCR_2"/>
    <property type="match status" value="1"/>
</dbReference>
<keyword evidence="3" id="KW-0732">Signal</keyword>
<feature type="compositionally biased region" description="Low complexity" evidence="11">
    <location>
        <begin position="265"/>
        <end position="275"/>
    </location>
</feature>
<evidence type="ECO:0000259" key="13">
    <source>
        <dbReference type="PROSITE" id="PS50221"/>
    </source>
</evidence>